<dbReference type="SUPFAM" id="SSF51905">
    <property type="entry name" value="FAD/NAD(P)-binding domain"/>
    <property type="match status" value="1"/>
</dbReference>
<dbReference type="GO" id="GO:0050661">
    <property type="term" value="F:NADP binding"/>
    <property type="evidence" value="ECO:0007669"/>
    <property type="project" value="InterPro"/>
</dbReference>
<sequence length="470" mass="52789">MVLPPKSALVIGAGPSGLVSYRNLAKYGCFETVALYERRDDVGGVWYLDNPTSSTITPRWPSPSYPGLIGNVLPEYLSFSHYPFPALADPHQPFPTLGETYEFLRSFAEPYICEGKIKLNMEVVRVEEMPDGQGWKVRTKDWNNGQGTEVDEIWDAVVVAVGWYDHPVWPNTPGLDILREHGLATHANSYRGPQGNEGKQVLVVGNANSGNDIAAHLAPIAKTPVYQSIRRPAFPGFPSLPDARIRSIAPVAQYSLTPSNNKITAHLQDGTTLTDIDTIYIATGYKPHPDFIHVLDPTSPTPHITRLVDQNPHPDTSHRVPSLHRHILYAYNPTLAFIGSPMSFTPFTVNDISSLWLTYIWSLSIPLLPSSPSKLLEFETERIKAIETRRKETNNPSALFAYSVLGASEESYAESLRKEIIDIHPELEEYLPKWAPEEERKKHREMMYPRKYDALLYARDHQKKVVVEAA</sequence>
<dbReference type="AlphaFoldDB" id="A0A9P5XLR6"/>
<dbReference type="InterPro" id="IPR000960">
    <property type="entry name" value="Flavin_mOase"/>
</dbReference>
<dbReference type="Gene3D" id="3.50.50.60">
    <property type="entry name" value="FAD/NAD(P)-binding domain"/>
    <property type="match status" value="2"/>
</dbReference>
<evidence type="ECO:0000256" key="3">
    <source>
        <dbReference type="ARBA" id="ARBA00022827"/>
    </source>
</evidence>
<evidence type="ECO:0000256" key="5">
    <source>
        <dbReference type="ARBA" id="ARBA00023002"/>
    </source>
</evidence>
<organism evidence="6 7">
    <name type="scientific">Macrolepiota fuliginosa MF-IS2</name>
    <dbReference type="NCBI Taxonomy" id="1400762"/>
    <lineage>
        <taxon>Eukaryota</taxon>
        <taxon>Fungi</taxon>
        <taxon>Dikarya</taxon>
        <taxon>Basidiomycota</taxon>
        <taxon>Agaricomycotina</taxon>
        <taxon>Agaricomycetes</taxon>
        <taxon>Agaricomycetidae</taxon>
        <taxon>Agaricales</taxon>
        <taxon>Agaricineae</taxon>
        <taxon>Agaricaceae</taxon>
        <taxon>Macrolepiota</taxon>
    </lineage>
</organism>
<proteinExistence type="inferred from homology"/>
<dbReference type="PRINTS" id="PR00370">
    <property type="entry name" value="FMOXYGENASE"/>
</dbReference>
<dbReference type="OrthoDB" id="66881at2759"/>
<name>A0A9P5XLR6_9AGAR</name>
<dbReference type="InterPro" id="IPR036188">
    <property type="entry name" value="FAD/NAD-bd_sf"/>
</dbReference>
<keyword evidence="4" id="KW-0521">NADP</keyword>
<evidence type="ECO:0000256" key="4">
    <source>
        <dbReference type="ARBA" id="ARBA00022857"/>
    </source>
</evidence>
<dbReference type="GO" id="GO:0050660">
    <property type="term" value="F:flavin adenine dinucleotide binding"/>
    <property type="evidence" value="ECO:0007669"/>
    <property type="project" value="InterPro"/>
</dbReference>
<dbReference type="PANTHER" id="PTHR23023">
    <property type="entry name" value="DIMETHYLANILINE MONOOXYGENASE"/>
    <property type="match status" value="1"/>
</dbReference>
<gene>
    <name evidence="6" type="ORF">P691DRAFT_663195</name>
</gene>
<comment type="similarity">
    <text evidence="1">Belongs to the FMO family.</text>
</comment>
<evidence type="ECO:0000256" key="2">
    <source>
        <dbReference type="ARBA" id="ARBA00022630"/>
    </source>
</evidence>
<accession>A0A9P5XLR6</accession>
<protein>
    <submittedName>
        <fullName evidence="6">FAD/NAD(P)-binding domain-containing protein</fullName>
    </submittedName>
</protein>
<dbReference type="EMBL" id="MU151085">
    <property type="protein sequence ID" value="KAF9451471.1"/>
    <property type="molecule type" value="Genomic_DNA"/>
</dbReference>
<keyword evidence="7" id="KW-1185">Reference proteome</keyword>
<dbReference type="InterPro" id="IPR020946">
    <property type="entry name" value="Flavin_mOase-like"/>
</dbReference>
<evidence type="ECO:0000313" key="6">
    <source>
        <dbReference type="EMBL" id="KAF9451471.1"/>
    </source>
</evidence>
<reference evidence="6" key="1">
    <citation type="submission" date="2020-11" db="EMBL/GenBank/DDBJ databases">
        <authorList>
            <consortium name="DOE Joint Genome Institute"/>
            <person name="Ahrendt S."/>
            <person name="Riley R."/>
            <person name="Andreopoulos W."/>
            <person name="Labutti K."/>
            <person name="Pangilinan J."/>
            <person name="Ruiz-Duenas F.J."/>
            <person name="Barrasa J.M."/>
            <person name="Sanchez-Garcia M."/>
            <person name="Camarero S."/>
            <person name="Miyauchi S."/>
            <person name="Serrano A."/>
            <person name="Linde D."/>
            <person name="Babiker R."/>
            <person name="Drula E."/>
            <person name="Ayuso-Fernandez I."/>
            <person name="Pacheco R."/>
            <person name="Padilla G."/>
            <person name="Ferreira P."/>
            <person name="Barriuso J."/>
            <person name="Kellner H."/>
            <person name="Castanera R."/>
            <person name="Alfaro M."/>
            <person name="Ramirez L."/>
            <person name="Pisabarro A.G."/>
            <person name="Kuo A."/>
            <person name="Tritt A."/>
            <person name="Lipzen A."/>
            <person name="He G."/>
            <person name="Yan M."/>
            <person name="Ng V."/>
            <person name="Cullen D."/>
            <person name="Martin F."/>
            <person name="Rosso M.-N."/>
            <person name="Henrissat B."/>
            <person name="Hibbett D."/>
            <person name="Martinez A.T."/>
            <person name="Grigoriev I.V."/>
        </authorList>
    </citation>
    <scope>NUCLEOTIDE SEQUENCE</scope>
    <source>
        <strain evidence="6">MF-IS2</strain>
    </source>
</reference>
<dbReference type="InterPro" id="IPR050346">
    <property type="entry name" value="FMO-like"/>
</dbReference>
<evidence type="ECO:0000313" key="7">
    <source>
        <dbReference type="Proteomes" id="UP000807342"/>
    </source>
</evidence>
<keyword evidence="2" id="KW-0285">Flavoprotein</keyword>
<keyword evidence="3" id="KW-0274">FAD</keyword>
<evidence type="ECO:0000256" key="1">
    <source>
        <dbReference type="ARBA" id="ARBA00009183"/>
    </source>
</evidence>
<comment type="caution">
    <text evidence="6">The sequence shown here is derived from an EMBL/GenBank/DDBJ whole genome shotgun (WGS) entry which is preliminary data.</text>
</comment>
<dbReference type="GO" id="GO:0004499">
    <property type="term" value="F:N,N-dimethylaniline monooxygenase activity"/>
    <property type="evidence" value="ECO:0007669"/>
    <property type="project" value="InterPro"/>
</dbReference>
<dbReference type="Proteomes" id="UP000807342">
    <property type="component" value="Unassembled WGS sequence"/>
</dbReference>
<dbReference type="Pfam" id="PF00743">
    <property type="entry name" value="FMO-like"/>
    <property type="match status" value="1"/>
</dbReference>
<keyword evidence="5" id="KW-0560">Oxidoreductase</keyword>